<accession>A0AAV8F828</accession>
<organism evidence="1 2">
    <name type="scientific">Rhynchospora pubera</name>
    <dbReference type="NCBI Taxonomy" id="906938"/>
    <lineage>
        <taxon>Eukaryota</taxon>
        <taxon>Viridiplantae</taxon>
        <taxon>Streptophyta</taxon>
        <taxon>Embryophyta</taxon>
        <taxon>Tracheophyta</taxon>
        <taxon>Spermatophyta</taxon>
        <taxon>Magnoliopsida</taxon>
        <taxon>Liliopsida</taxon>
        <taxon>Poales</taxon>
        <taxon>Cyperaceae</taxon>
        <taxon>Cyperoideae</taxon>
        <taxon>Rhynchosporeae</taxon>
        <taxon>Rhynchospora</taxon>
    </lineage>
</organism>
<gene>
    <name evidence="1" type="ORF">LUZ62_038089</name>
</gene>
<dbReference type="AlphaFoldDB" id="A0AAV8F828"/>
<keyword evidence="2" id="KW-1185">Reference proteome</keyword>
<sequence>MVGPARPVVVLFGSLIMQYRFGHGGVGRHSLLTSTPARQMWFCSKQALQVLPTVFPKLACGRLLCNCTRPHLGVACNNHQFRNLVYYFCNPSTPSLSSVFFQLNQDALVQPSLVIVYFGGNDLCTPHPYGFSSYMPLSEYKENIRQIGLYIRARFEGD</sequence>
<dbReference type="SUPFAM" id="SSF52266">
    <property type="entry name" value="SGNH hydrolase"/>
    <property type="match status" value="1"/>
</dbReference>
<proteinExistence type="predicted"/>
<reference evidence="1" key="1">
    <citation type="submission" date="2022-08" db="EMBL/GenBank/DDBJ databases">
        <authorList>
            <person name="Marques A."/>
        </authorList>
    </citation>
    <scope>NUCLEOTIDE SEQUENCE</scope>
    <source>
        <strain evidence="1">RhyPub2mFocal</strain>
        <tissue evidence="1">Leaves</tissue>
    </source>
</reference>
<dbReference type="EMBL" id="JAMFTS010000002">
    <property type="protein sequence ID" value="KAJ4786843.1"/>
    <property type="molecule type" value="Genomic_DNA"/>
</dbReference>
<dbReference type="PANTHER" id="PTHR14209:SF9">
    <property type="entry name" value="GDSL ESTERASE_LIPASE CPRD49"/>
    <property type="match status" value="1"/>
</dbReference>
<dbReference type="Gene3D" id="3.40.50.1110">
    <property type="entry name" value="SGNH hydrolase"/>
    <property type="match status" value="1"/>
</dbReference>
<evidence type="ECO:0000313" key="2">
    <source>
        <dbReference type="Proteomes" id="UP001140206"/>
    </source>
</evidence>
<dbReference type="InterPro" id="IPR036514">
    <property type="entry name" value="SGNH_hydro_sf"/>
</dbReference>
<protein>
    <submittedName>
        <fullName evidence="1">GDSL esterase/lipase CPRD49</fullName>
    </submittedName>
</protein>
<comment type="caution">
    <text evidence="1">The sequence shown here is derived from an EMBL/GenBank/DDBJ whole genome shotgun (WGS) entry which is preliminary data.</text>
</comment>
<dbReference type="Proteomes" id="UP001140206">
    <property type="component" value="Chromosome 2"/>
</dbReference>
<evidence type="ECO:0000313" key="1">
    <source>
        <dbReference type="EMBL" id="KAJ4786843.1"/>
    </source>
</evidence>
<dbReference type="PANTHER" id="PTHR14209">
    <property type="entry name" value="ISOAMYL ACETATE-HYDROLYZING ESTERASE 1"/>
    <property type="match status" value="1"/>
</dbReference>
<dbReference type="InterPro" id="IPR045136">
    <property type="entry name" value="Iah1-like"/>
</dbReference>
<name>A0AAV8F828_9POAL</name>